<protein>
    <recommendedName>
        <fullName evidence="4">Bowman-Birk serine protease inhibitors family domain-containing protein</fullName>
    </recommendedName>
</protein>
<keyword evidence="1" id="KW-0732">Signal</keyword>
<feature type="chain" id="PRO_5006618300" description="Bowman-Birk serine protease inhibitors family domain-containing protein" evidence="1">
    <location>
        <begin position="30"/>
        <end position="82"/>
    </location>
</feature>
<feature type="signal peptide" evidence="1">
    <location>
        <begin position="1"/>
        <end position="29"/>
    </location>
</feature>
<sequence length="82" mass="8893">GTLKNPAIKFAVLLAFLVISSDLCMKSEARGPVERWHCSNDSQCQFSCKGCGCKCINTWCQCPTNPPSHAHVGFQAQAPPNI</sequence>
<feature type="non-terminal residue" evidence="2">
    <location>
        <position position="1"/>
    </location>
</feature>
<name>A0A0S3SIS8_PHAAN</name>
<evidence type="ECO:0000256" key="1">
    <source>
        <dbReference type="SAM" id="SignalP"/>
    </source>
</evidence>
<dbReference type="EMBL" id="AP015040">
    <property type="protein sequence ID" value="BAT92748.1"/>
    <property type="molecule type" value="Genomic_DNA"/>
</dbReference>
<evidence type="ECO:0000313" key="3">
    <source>
        <dbReference type="Proteomes" id="UP000291084"/>
    </source>
</evidence>
<dbReference type="Proteomes" id="UP000291084">
    <property type="component" value="Chromosome 7"/>
</dbReference>
<organism evidence="2 3">
    <name type="scientific">Vigna angularis var. angularis</name>
    <dbReference type="NCBI Taxonomy" id="157739"/>
    <lineage>
        <taxon>Eukaryota</taxon>
        <taxon>Viridiplantae</taxon>
        <taxon>Streptophyta</taxon>
        <taxon>Embryophyta</taxon>
        <taxon>Tracheophyta</taxon>
        <taxon>Spermatophyta</taxon>
        <taxon>Magnoliopsida</taxon>
        <taxon>eudicotyledons</taxon>
        <taxon>Gunneridae</taxon>
        <taxon>Pentapetalae</taxon>
        <taxon>rosids</taxon>
        <taxon>fabids</taxon>
        <taxon>Fabales</taxon>
        <taxon>Fabaceae</taxon>
        <taxon>Papilionoideae</taxon>
        <taxon>50 kb inversion clade</taxon>
        <taxon>NPAAA clade</taxon>
        <taxon>indigoferoid/millettioid clade</taxon>
        <taxon>Phaseoleae</taxon>
        <taxon>Vigna</taxon>
    </lineage>
</organism>
<evidence type="ECO:0000313" key="2">
    <source>
        <dbReference type="EMBL" id="BAT92748.1"/>
    </source>
</evidence>
<gene>
    <name evidence="2" type="primary">Vigan.07G156900</name>
    <name evidence="2" type="ORF">VIGAN_07156900</name>
</gene>
<dbReference type="OrthoDB" id="1396042at2759"/>
<accession>A0A0S3SIS8</accession>
<keyword evidence="3" id="KW-1185">Reference proteome</keyword>
<reference evidence="2 3" key="1">
    <citation type="journal article" date="2015" name="Sci. Rep.">
        <title>The power of single molecule real-time sequencing technology in the de novo assembly of a eukaryotic genome.</title>
        <authorList>
            <person name="Sakai H."/>
            <person name="Naito K."/>
            <person name="Ogiso-Tanaka E."/>
            <person name="Takahashi Y."/>
            <person name="Iseki K."/>
            <person name="Muto C."/>
            <person name="Satou K."/>
            <person name="Teruya K."/>
            <person name="Shiroma A."/>
            <person name="Shimoji M."/>
            <person name="Hirano T."/>
            <person name="Itoh T."/>
            <person name="Kaga A."/>
            <person name="Tomooka N."/>
        </authorList>
    </citation>
    <scope>NUCLEOTIDE SEQUENCE [LARGE SCALE GENOMIC DNA]</scope>
    <source>
        <strain evidence="3">cv. Shumari</strain>
    </source>
</reference>
<evidence type="ECO:0008006" key="4">
    <source>
        <dbReference type="Google" id="ProtNLM"/>
    </source>
</evidence>
<proteinExistence type="predicted"/>
<dbReference type="AlphaFoldDB" id="A0A0S3SIS8"/>